<comment type="caution">
    <text evidence="5">The sequence shown here is derived from an EMBL/GenBank/DDBJ whole genome shotgun (WGS) entry which is preliminary data.</text>
</comment>
<protein>
    <submittedName>
        <fullName evidence="5">AraC-like DNA-binding protein</fullName>
    </submittedName>
</protein>
<accession>A0ABS4FM08</accession>
<dbReference type="SUPFAM" id="SSF51215">
    <property type="entry name" value="Regulatory protein AraC"/>
    <property type="match status" value="1"/>
</dbReference>
<evidence type="ECO:0000313" key="5">
    <source>
        <dbReference type="EMBL" id="MBP1903623.1"/>
    </source>
</evidence>
<dbReference type="Gene3D" id="2.60.120.10">
    <property type="entry name" value="Jelly Rolls"/>
    <property type="match status" value="1"/>
</dbReference>
<keyword evidence="3" id="KW-0804">Transcription</keyword>
<gene>
    <name evidence="5" type="ORF">J2Z32_000235</name>
</gene>
<dbReference type="RefSeq" id="WP_245251031.1">
    <property type="nucleotide sequence ID" value="NZ_JAGGKG010000001.1"/>
</dbReference>
<keyword evidence="6" id="KW-1185">Reference proteome</keyword>
<evidence type="ECO:0000259" key="4">
    <source>
        <dbReference type="PROSITE" id="PS01124"/>
    </source>
</evidence>
<dbReference type="InterPro" id="IPR037923">
    <property type="entry name" value="HTH-like"/>
</dbReference>
<dbReference type="InterPro" id="IPR014710">
    <property type="entry name" value="RmlC-like_jellyroll"/>
</dbReference>
<keyword evidence="1" id="KW-0805">Transcription regulation</keyword>
<evidence type="ECO:0000256" key="3">
    <source>
        <dbReference type="ARBA" id="ARBA00023163"/>
    </source>
</evidence>
<dbReference type="Pfam" id="PF12833">
    <property type="entry name" value="HTH_18"/>
    <property type="match status" value="1"/>
</dbReference>
<dbReference type="SUPFAM" id="SSF46689">
    <property type="entry name" value="Homeodomain-like"/>
    <property type="match status" value="1"/>
</dbReference>
<dbReference type="SMART" id="SM00342">
    <property type="entry name" value="HTH_ARAC"/>
    <property type="match status" value="1"/>
</dbReference>
<keyword evidence="2" id="KW-0238">DNA-binding</keyword>
<proteinExistence type="predicted"/>
<evidence type="ECO:0000256" key="2">
    <source>
        <dbReference type="ARBA" id="ARBA00023125"/>
    </source>
</evidence>
<organism evidence="5 6">
    <name type="scientific">Paenibacillus turicensis</name>
    <dbReference type="NCBI Taxonomy" id="160487"/>
    <lineage>
        <taxon>Bacteria</taxon>
        <taxon>Bacillati</taxon>
        <taxon>Bacillota</taxon>
        <taxon>Bacilli</taxon>
        <taxon>Bacillales</taxon>
        <taxon>Paenibacillaceae</taxon>
        <taxon>Paenibacillus</taxon>
    </lineage>
</organism>
<dbReference type="PANTHER" id="PTHR43280">
    <property type="entry name" value="ARAC-FAMILY TRANSCRIPTIONAL REGULATOR"/>
    <property type="match status" value="1"/>
</dbReference>
<reference evidence="5 6" key="1">
    <citation type="submission" date="2021-03" db="EMBL/GenBank/DDBJ databases">
        <title>Genomic Encyclopedia of Type Strains, Phase IV (KMG-IV): sequencing the most valuable type-strain genomes for metagenomic binning, comparative biology and taxonomic classification.</title>
        <authorList>
            <person name="Goeker M."/>
        </authorList>
    </citation>
    <scope>NUCLEOTIDE SEQUENCE [LARGE SCALE GENOMIC DNA]</scope>
    <source>
        <strain evidence="5 6">DSM 14349</strain>
    </source>
</reference>
<dbReference type="PANTHER" id="PTHR43280:SF28">
    <property type="entry name" value="HTH-TYPE TRANSCRIPTIONAL ACTIVATOR RHAS"/>
    <property type="match status" value="1"/>
</dbReference>
<dbReference type="PROSITE" id="PS01124">
    <property type="entry name" value="HTH_ARAC_FAMILY_2"/>
    <property type="match status" value="1"/>
</dbReference>
<dbReference type="Gene3D" id="1.10.10.60">
    <property type="entry name" value="Homeodomain-like"/>
    <property type="match status" value="2"/>
</dbReference>
<dbReference type="InterPro" id="IPR009057">
    <property type="entry name" value="Homeodomain-like_sf"/>
</dbReference>
<dbReference type="Pfam" id="PF02311">
    <property type="entry name" value="AraC_binding"/>
    <property type="match status" value="1"/>
</dbReference>
<sequence>MEQNMKQDKVDYNKYHVTEYMLPDMESTFRVYAAHIRTVTKDWAYEEHSHPLFELNVVLSGAQKMIVNGQVYVQHAGDIMLLLPEDVHQSEAEGEEDLCYYCLHFNVDDRIVRERLFRLIDRFYSAEHGLTKVILPSLDQLVMITTQVDSAKIDNKMRTLSIIFALFASISEYVSEQMLVYRMGKSSDEVAVMIAERLERLVSGANEDSLNNIISDNEQGAVAAVIADTGYSASSCNRRFHEVYGMSPRQYLSSLKLKRAKLLLMNPQLSIEHISIILGYKDIAHFSRQFKRWTGEPPGKFRARFHN</sequence>
<dbReference type="EMBL" id="JAGGKG010000001">
    <property type="protein sequence ID" value="MBP1903623.1"/>
    <property type="molecule type" value="Genomic_DNA"/>
</dbReference>
<dbReference type="InterPro" id="IPR003313">
    <property type="entry name" value="AraC-bd"/>
</dbReference>
<dbReference type="InterPro" id="IPR018060">
    <property type="entry name" value="HTH_AraC"/>
</dbReference>
<feature type="domain" description="HTH araC/xylS-type" evidence="4">
    <location>
        <begin position="199"/>
        <end position="304"/>
    </location>
</feature>
<name>A0ABS4FM08_9BACL</name>
<evidence type="ECO:0000313" key="6">
    <source>
        <dbReference type="Proteomes" id="UP001519272"/>
    </source>
</evidence>
<evidence type="ECO:0000256" key="1">
    <source>
        <dbReference type="ARBA" id="ARBA00023015"/>
    </source>
</evidence>
<dbReference type="Proteomes" id="UP001519272">
    <property type="component" value="Unassembled WGS sequence"/>
</dbReference>